<organism evidence="1">
    <name type="scientific">marine sediment metagenome</name>
    <dbReference type="NCBI Taxonomy" id="412755"/>
    <lineage>
        <taxon>unclassified sequences</taxon>
        <taxon>metagenomes</taxon>
        <taxon>ecological metagenomes</taxon>
    </lineage>
</organism>
<proteinExistence type="predicted"/>
<protein>
    <submittedName>
        <fullName evidence="1">Uncharacterized protein</fullName>
    </submittedName>
</protein>
<accession>X0TIK0</accession>
<dbReference type="AlphaFoldDB" id="X0TIK0"/>
<dbReference type="EMBL" id="BARS01014437">
    <property type="protein sequence ID" value="GAF93383.1"/>
    <property type="molecule type" value="Genomic_DNA"/>
</dbReference>
<feature type="non-terminal residue" evidence="1">
    <location>
        <position position="1"/>
    </location>
</feature>
<reference evidence="1" key="1">
    <citation type="journal article" date="2014" name="Front. Microbiol.">
        <title>High frequency of phylogenetically diverse reductive dehalogenase-homologous genes in deep subseafloor sedimentary metagenomes.</title>
        <authorList>
            <person name="Kawai M."/>
            <person name="Futagami T."/>
            <person name="Toyoda A."/>
            <person name="Takaki Y."/>
            <person name="Nishi S."/>
            <person name="Hori S."/>
            <person name="Arai W."/>
            <person name="Tsubouchi T."/>
            <person name="Morono Y."/>
            <person name="Uchiyama I."/>
            <person name="Ito T."/>
            <person name="Fujiyama A."/>
            <person name="Inagaki F."/>
            <person name="Takami H."/>
        </authorList>
    </citation>
    <scope>NUCLEOTIDE SEQUENCE</scope>
    <source>
        <strain evidence="1">Expedition CK06-06</strain>
    </source>
</reference>
<evidence type="ECO:0000313" key="1">
    <source>
        <dbReference type="EMBL" id="GAF93383.1"/>
    </source>
</evidence>
<gene>
    <name evidence="1" type="ORF">S01H1_24340</name>
</gene>
<sequence>DYYEIGPERITGRDCYEYTSENTEQLGIEQTREIIREAGWL</sequence>
<name>X0TIK0_9ZZZZ</name>
<comment type="caution">
    <text evidence="1">The sequence shown here is derived from an EMBL/GenBank/DDBJ whole genome shotgun (WGS) entry which is preliminary data.</text>
</comment>